<organism evidence="1 2">
    <name type="scientific">Bursaphelenchus xylophilus</name>
    <name type="common">Pinewood nematode worm</name>
    <name type="synonym">Aphelenchoides xylophilus</name>
    <dbReference type="NCBI Taxonomy" id="6326"/>
    <lineage>
        <taxon>Eukaryota</taxon>
        <taxon>Metazoa</taxon>
        <taxon>Ecdysozoa</taxon>
        <taxon>Nematoda</taxon>
        <taxon>Chromadorea</taxon>
        <taxon>Rhabditida</taxon>
        <taxon>Tylenchina</taxon>
        <taxon>Tylenchomorpha</taxon>
        <taxon>Aphelenchoidea</taxon>
        <taxon>Aphelenchoididae</taxon>
        <taxon>Bursaphelenchus</taxon>
    </lineage>
</organism>
<evidence type="ECO:0000313" key="1">
    <source>
        <dbReference type="Proteomes" id="UP000095284"/>
    </source>
</evidence>
<reference evidence="2" key="1">
    <citation type="submission" date="2016-11" db="UniProtKB">
        <authorList>
            <consortium name="WormBaseParasite"/>
        </authorList>
    </citation>
    <scope>IDENTIFICATION</scope>
</reference>
<accession>A0A1I7SC48</accession>
<sequence>MHLIRCKFEAQSHHFRSFPFGIAATEMKFLLVVLLIVSCAEAIEIQAILGQVDALVRGPIKGYGGLMPLLPEAVEVVSNAAMLKYARANNYTHQPLFIRSLDTVQRLSPSYGAGRYIKSRMVIGITSCPINADPKVCVPSPRNVQKVQILKFVYLRKYGPHLYAQSVEHAIVPPPKKNQRVLI</sequence>
<dbReference type="WBParaSite" id="BXY_1059900.1">
    <property type="protein sequence ID" value="BXY_1059900.1"/>
    <property type="gene ID" value="BXY_1059900"/>
</dbReference>
<protein>
    <submittedName>
        <fullName evidence="2">Uncharacterized protein</fullName>
    </submittedName>
</protein>
<dbReference type="Proteomes" id="UP000095284">
    <property type="component" value="Unplaced"/>
</dbReference>
<dbReference type="AlphaFoldDB" id="A0A1I7SC48"/>
<evidence type="ECO:0000313" key="2">
    <source>
        <dbReference type="WBParaSite" id="BXY_1059900.1"/>
    </source>
</evidence>
<name>A0A1I7SC48_BURXY</name>
<proteinExistence type="predicted"/>